<evidence type="ECO:0000256" key="1">
    <source>
        <dbReference type="SAM" id="Phobius"/>
    </source>
</evidence>
<keyword evidence="3" id="KW-1185">Reference proteome</keyword>
<evidence type="ECO:0000313" key="2">
    <source>
        <dbReference type="EMBL" id="MFC4221733.1"/>
    </source>
</evidence>
<keyword evidence="1" id="KW-0812">Transmembrane</keyword>
<feature type="transmembrane region" description="Helical" evidence="1">
    <location>
        <begin position="90"/>
        <end position="107"/>
    </location>
</feature>
<proteinExistence type="predicted"/>
<evidence type="ECO:0000313" key="3">
    <source>
        <dbReference type="Proteomes" id="UP001595841"/>
    </source>
</evidence>
<keyword evidence="1" id="KW-0472">Membrane</keyword>
<keyword evidence="1" id="KW-1133">Transmembrane helix</keyword>
<organism evidence="2 3">
    <name type="scientific">Flagellimonas marina</name>
    <dbReference type="NCBI Taxonomy" id="1775168"/>
    <lineage>
        <taxon>Bacteria</taxon>
        <taxon>Pseudomonadati</taxon>
        <taxon>Bacteroidota</taxon>
        <taxon>Flavobacteriia</taxon>
        <taxon>Flavobacteriales</taxon>
        <taxon>Flavobacteriaceae</taxon>
        <taxon>Flagellimonas</taxon>
    </lineage>
</organism>
<evidence type="ECO:0008006" key="4">
    <source>
        <dbReference type="Google" id="ProtNLM"/>
    </source>
</evidence>
<gene>
    <name evidence="2" type="ORF">ACFOWS_16385</name>
</gene>
<comment type="caution">
    <text evidence="2">The sequence shown here is derived from an EMBL/GenBank/DDBJ whole genome shotgun (WGS) entry which is preliminary data.</text>
</comment>
<name>A0ABV8PNL3_9FLAO</name>
<protein>
    <recommendedName>
        <fullName evidence="4">DoxX family membrane protein</fullName>
    </recommendedName>
</protein>
<feature type="transmembrane region" description="Helical" evidence="1">
    <location>
        <begin position="128"/>
        <end position="148"/>
    </location>
</feature>
<dbReference type="PANTHER" id="PTHR36974">
    <property type="entry name" value="MEMBRANE PROTEIN-RELATED"/>
    <property type="match status" value="1"/>
</dbReference>
<reference evidence="3" key="1">
    <citation type="journal article" date="2019" name="Int. J. Syst. Evol. Microbiol.">
        <title>The Global Catalogue of Microorganisms (GCM) 10K type strain sequencing project: providing services to taxonomists for standard genome sequencing and annotation.</title>
        <authorList>
            <consortium name="The Broad Institute Genomics Platform"/>
            <consortium name="The Broad Institute Genome Sequencing Center for Infectious Disease"/>
            <person name="Wu L."/>
            <person name="Ma J."/>
        </authorList>
    </citation>
    <scope>NUCLEOTIDE SEQUENCE [LARGE SCALE GENOMIC DNA]</scope>
    <source>
        <strain evidence="3">CGMCC 1.15774</strain>
    </source>
</reference>
<dbReference type="EMBL" id="JBHSCL010000009">
    <property type="protein sequence ID" value="MFC4221733.1"/>
    <property type="molecule type" value="Genomic_DNA"/>
</dbReference>
<sequence length="151" mass="16593">MKAFYILLGAFIVSGLVLKLATKEIDYQLAGKIAMSSMLVFTAIGHFAFTKGMAAMVPSIVPFKAQVVIVTGILEVLFAILLLVPKYSSVIGWVLVAFFLLILPANIKASLENINYQTGNPDGPGTLYLWKRIPLQILFIVWVYLSAIRSI</sequence>
<feature type="transmembrane region" description="Helical" evidence="1">
    <location>
        <begin position="29"/>
        <end position="49"/>
    </location>
</feature>
<dbReference type="PANTHER" id="PTHR36974:SF1">
    <property type="entry name" value="DOXX FAMILY MEMBRANE PROTEIN"/>
    <property type="match status" value="1"/>
</dbReference>
<dbReference type="RefSeq" id="WP_379766904.1">
    <property type="nucleotide sequence ID" value="NZ_JBHSCL010000009.1"/>
</dbReference>
<dbReference type="Proteomes" id="UP001595841">
    <property type="component" value="Unassembled WGS sequence"/>
</dbReference>
<accession>A0ABV8PNL3</accession>
<feature type="transmembrane region" description="Helical" evidence="1">
    <location>
        <begin position="61"/>
        <end position="84"/>
    </location>
</feature>